<dbReference type="SMART" id="SM00812">
    <property type="entry name" value="Alpha_L_fucos"/>
    <property type="match status" value="1"/>
</dbReference>
<keyword evidence="11" id="KW-1185">Reference proteome</keyword>
<dbReference type="EnsemblFungi" id="MAPG_01882T0">
    <property type="protein sequence ID" value="MAPG_01882T0"/>
    <property type="gene ID" value="MAPG_01882"/>
</dbReference>
<evidence type="ECO:0000256" key="6">
    <source>
        <dbReference type="ARBA" id="ARBA00023295"/>
    </source>
</evidence>
<dbReference type="EC" id="3.2.1.51" evidence="3"/>
<reference evidence="9" key="1">
    <citation type="submission" date="2010-05" db="EMBL/GenBank/DDBJ databases">
        <title>The Genome Sequence of Magnaporthe poae strain ATCC 64411.</title>
        <authorList>
            <consortium name="The Broad Institute Genome Sequencing Platform"/>
            <consortium name="Broad Institute Genome Sequencing Center for Infectious Disease"/>
            <person name="Ma L.-J."/>
            <person name="Dead R."/>
            <person name="Young S."/>
            <person name="Zeng Q."/>
            <person name="Koehrsen M."/>
            <person name="Alvarado L."/>
            <person name="Berlin A."/>
            <person name="Chapman S.B."/>
            <person name="Chen Z."/>
            <person name="Freedman E."/>
            <person name="Gellesch M."/>
            <person name="Goldberg J."/>
            <person name="Griggs A."/>
            <person name="Gujja S."/>
            <person name="Heilman E.R."/>
            <person name="Heiman D."/>
            <person name="Hepburn T."/>
            <person name="Howarth C."/>
            <person name="Jen D."/>
            <person name="Larson L."/>
            <person name="Mehta T."/>
            <person name="Neiman D."/>
            <person name="Pearson M."/>
            <person name="Roberts A."/>
            <person name="Saif S."/>
            <person name="Shea T."/>
            <person name="Shenoy N."/>
            <person name="Sisk P."/>
            <person name="Stolte C."/>
            <person name="Sykes S."/>
            <person name="Walk T."/>
            <person name="White J."/>
            <person name="Yandava C."/>
            <person name="Haas B."/>
            <person name="Nusbaum C."/>
            <person name="Birren B."/>
        </authorList>
    </citation>
    <scope>NUCLEOTIDE SEQUENCE</scope>
    <source>
        <strain evidence="9">ATCC 64411</strain>
    </source>
</reference>
<dbReference type="eggNOG" id="KOG3340">
    <property type="taxonomic scope" value="Eukaryota"/>
</dbReference>
<dbReference type="Proteomes" id="UP000011715">
    <property type="component" value="Unassembled WGS sequence"/>
</dbReference>
<gene>
    <name evidence="9" type="ORF">MAPG_01882</name>
</gene>
<accession>A0A0C4DPV3</accession>
<dbReference type="InterPro" id="IPR017853">
    <property type="entry name" value="GH"/>
</dbReference>
<feature type="chain" id="PRO_5009385225" description="alpha-L-fucosidase" evidence="7">
    <location>
        <begin position="21"/>
        <end position="559"/>
    </location>
</feature>
<reference evidence="10" key="4">
    <citation type="journal article" date="2015" name="G3 (Bethesda)">
        <title>Genome sequences of three phytopathogenic species of the Magnaporthaceae family of fungi.</title>
        <authorList>
            <person name="Okagaki L.H."/>
            <person name="Nunes C.C."/>
            <person name="Sailsbery J."/>
            <person name="Clay B."/>
            <person name="Brown D."/>
            <person name="John T."/>
            <person name="Oh Y."/>
            <person name="Young N."/>
            <person name="Fitzgerald M."/>
            <person name="Haas B.J."/>
            <person name="Zeng Q."/>
            <person name="Young S."/>
            <person name="Adiconis X."/>
            <person name="Fan L."/>
            <person name="Levin J.Z."/>
            <person name="Mitchell T.K."/>
            <person name="Okubara P.A."/>
            <person name="Farman M.L."/>
            <person name="Kohn L.M."/>
            <person name="Birren B."/>
            <person name="Ma L.-J."/>
            <person name="Dean R.A."/>
        </authorList>
    </citation>
    <scope>NUCLEOTIDE SEQUENCE</scope>
    <source>
        <strain evidence="10">ATCC 64411 / 73-15</strain>
    </source>
</reference>
<dbReference type="EMBL" id="ADBL01000465">
    <property type="status" value="NOT_ANNOTATED_CDS"/>
    <property type="molecule type" value="Genomic_DNA"/>
</dbReference>
<dbReference type="GO" id="GO:0004560">
    <property type="term" value="F:alpha-L-fucosidase activity"/>
    <property type="evidence" value="ECO:0007669"/>
    <property type="project" value="UniProtKB-EC"/>
</dbReference>
<dbReference type="OrthoDB" id="6039950at2759"/>
<dbReference type="OMA" id="WESTDKH"/>
<evidence type="ECO:0000256" key="4">
    <source>
        <dbReference type="ARBA" id="ARBA00022729"/>
    </source>
</evidence>
<protein>
    <recommendedName>
        <fullName evidence="3">alpha-L-fucosidase</fullName>
        <ecNumber evidence="3">3.2.1.51</ecNumber>
    </recommendedName>
</protein>
<organism evidence="10 11">
    <name type="scientific">Magnaporthiopsis poae (strain ATCC 64411 / 73-15)</name>
    <name type="common">Kentucky bluegrass fungus</name>
    <name type="synonym">Magnaporthe poae</name>
    <dbReference type="NCBI Taxonomy" id="644358"/>
    <lineage>
        <taxon>Eukaryota</taxon>
        <taxon>Fungi</taxon>
        <taxon>Dikarya</taxon>
        <taxon>Ascomycota</taxon>
        <taxon>Pezizomycotina</taxon>
        <taxon>Sordariomycetes</taxon>
        <taxon>Sordariomycetidae</taxon>
        <taxon>Magnaporthales</taxon>
        <taxon>Magnaporthaceae</taxon>
        <taxon>Magnaporthiopsis</taxon>
    </lineage>
</organism>
<comment type="similarity">
    <text evidence="2">Belongs to the glycosyl hydrolase 29 family.</text>
</comment>
<dbReference type="Gene3D" id="2.60.40.1180">
    <property type="entry name" value="Golgi alpha-mannosidase II"/>
    <property type="match status" value="1"/>
</dbReference>
<dbReference type="Pfam" id="PF01120">
    <property type="entry name" value="Alpha_L_fucos"/>
    <property type="match status" value="1"/>
</dbReference>
<evidence type="ECO:0000256" key="1">
    <source>
        <dbReference type="ARBA" id="ARBA00004071"/>
    </source>
</evidence>
<dbReference type="InterPro" id="IPR016286">
    <property type="entry name" value="FUC_metazoa-typ"/>
</dbReference>
<dbReference type="AlphaFoldDB" id="A0A0C4DPV3"/>
<dbReference type="GO" id="GO:0016139">
    <property type="term" value="P:glycoside catabolic process"/>
    <property type="evidence" value="ECO:0007669"/>
    <property type="project" value="TreeGrafter"/>
</dbReference>
<evidence type="ECO:0000256" key="7">
    <source>
        <dbReference type="SAM" id="SignalP"/>
    </source>
</evidence>
<name>A0A0C4DPV3_MAGP6</name>
<dbReference type="PANTHER" id="PTHR10030">
    <property type="entry name" value="ALPHA-L-FUCOSIDASE"/>
    <property type="match status" value="1"/>
</dbReference>
<evidence type="ECO:0000259" key="8">
    <source>
        <dbReference type="Pfam" id="PF01120"/>
    </source>
</evidence>
<feature type="domain" description="Glycoside hydrolase family 29 N-terminal" evidence="8">
    <location>
        <begin position="19"/>
        <end position="389"/>
    </location>
</feature>
<dbReference type="PANTHER" id="PTHR10030:SF37">
    <property type="entry name" value="ALPHA-L-FUCOSIDASE-RELATED"/>
    <property type="match status" value="1"/>
</dbReference>
<dbReference type="VEuPathDB" id="FungiDB:MAPG_01882"/>
<feature type="signal peptide" evidence="7">
    <location>
        <begin position="1"/>
        <end position="20"/>
    </location>
</feature>
<evidence type="ECO:0000256" key="5">
    <source>
        <dbReference type="ARBA" id="ARBA00022801"/>
    </source>
</evidence>
<dbReference type="SUPFAM" id="SSF51445">
    <property type="entry name" value="(Trans)glycosidases"/>
    <property type="match status" value="1"/>
</dbReference>
<dbReference type="STRING" id="644358.A0A0C4DPV3"/>
<evidence type="ECO:0000256" key="2">
    <source>
        <dbReference type="ARBA" id="ARBA00007951"/>
    </source>
</evidence>
<evidence type="ECO:0000313" key="11">
    <source>
        <dbReference type="Proteomes" id="UP000011715"/>
    </source>
</evidence>
<comment type="function">
    <text evidence="1">Alpha-L-fucosidase is responsible for hydrolyzing the alpha-1,6-linked fucose joined to the reducing-end N-acetylglucosamine of the carbohydrate moieties of glycoproteins.</text>
</comment>
<dbReference type="EMBL" id="GL876966">
    <property type="protein sequence ID" value="KLU82814.1"/>
    <property type="molecule type" value="Genomic_DNA"/>
</dbReference>
<dbReference type="InterPro" id="IPR013780">
    <property type="entry name" value="Glyco_hydro_b"/>
</dbReference>
<dbReference type="PRINTS" id="PR00741">
    <property type="entry name" value="GLHYDRLASE29"/>
</dbReference>
<dbReference type="InterPro" id="IPR057739">
    <property type="entry name" value="Glyco_hydro_29_N"/>
</dbReference>
<sequence length="559" mass="61458">MIFPGTAAMALAALLPRAAGQATKYEPTWESTDKHLAAPEWFRDAKFGVYWHWGAFTTPEYSSEWYPRDMYLRGNGVRAEHTRRYGEPEQWGYHNFILGAKDRAGKDVEFKPVLTSAGGRFDPAAWMKVVKASGARFAGPVAEHHDGFSMWNSSVNEWNSVGHGPKLDLLRLFAGLVRDNGMKLLVAMHHAFNTNGFYSGVPAQTSQTMKKLYGQLPRNESDRLWFDKHREMLDHVRPDIIYNDFSLDSPGACQQAGLPCKIAENERLNFLSYYFNRAEEWGKEVLTTYKHDDRGFRDTSAVSDWERGGPADIRRPYWLTDEAISASSWCYTVGIRYYSSKAMIHSLLDRVSKNGNMLLNISPTAAGVLPDEQQAVLRDIGDYLDRYGESVYDTRAWDIYGEGPNVAGGGLSGLKSVELLLGGEGKYAAVSGWKQNKDALVISLPTAQKPRDSFAYVLKLTFDKAAGGIPVPQPKLGASVFSEPAASGKGVSLKEGQFDTVFLTEAGLKPADIKFIRVSAGTKVTVFANGNLAGASSVLPAGSHVVRAGSVGSLTVARA</sequence>
<dbReference type="GO" id="GO:0006004">
    <property type="term" value="P:fucose metabolic process"/>
    <property type="evidence" value="ECO:0007669"/>
    <property type="project" value="InterPro"/>
</dbReference>
<proteinExistence type="inferred from homology"/>
<dbReference type="EMBL" id="ADBL01000466">
    <property type="status" value="NOT_ANNOTATED_CDS"/>
    <property type="molecule type" value="Genomic_DNA"/>
</dbReference>
<evidence type="ECO:0000313" key="10">
    <source>
        <dbReference type="EnsemblFungi" id="MAPG_01882T0"/>
    </source>
</evidence>
<dbReference type="InterPro" id="IPR000933">
    <property type="entry name" value="Glyco_hydro_29"/>
</dbReference>
<dbReference type="Gene3D" id="2.60.20.10">
    <property type="entry name" value="Crystallins"/>
    <property type="match status" value="1"/>
</dbReference>
<keyword evidence="6" id="KW-0326">Glycosidase</keyword>
<dbReference type="Gene3D" id="3.20.20.80">
    <property type="entry name" value="Glycosidases"/>
    <property type="match status" value="1"/>
</dbReference>
<evidence type="ECO:0000256" key="3">
    <source>
        <dbReference type="ARBA" id="ARBA00012662"/>
    </source>
</evidence>
<reference evidence="10" key="5">
    <citation type="submission" date="2015-06" db="UniProtKB">
        <authorList>
            <consortium name="EnsemblFungi"/>
        </authorList>
    </citation>
    <scope>IDENTIFICATION</scope>
    <source>
        <strain evidence="10">ATCC 64411</strain>
    </source>
</reference>
<evidence type="ECO:0000313" key="9">
    <source>
        <dbReference type="EMBL" id="KLU82814.1"/>
    </source>
</evidence>
<reference evidence="9" key="3">
    <citation type="submission" date="2011-03" db="EMBL/GenBank/DDBJ databases">
        <title>Annotation of Magnaporthe poae ATCC 64411.</title>
        <authorList>
            <person name="Ma L.-J."/>
            <person name="Dead R."/>
            <person name="Young S.K."/>
            <person name="Zeng Q."/>
            <person name="Gargeya S."/>
            <person name="Fitzgerald M."/>
            <person name="Haas B."/>
            <person name="Abouelleil A."/>
            <person name="Alvarado L."/>
            <person name="Arachchi H.M."/>
            <person name="Berlin A."/>
            <person name="Brown A."/>
            <person name="Chapman S.B."/>
            <person name="Chen Z."/>
            <person name="Dunbar C."/>
            <person name="Freedman E."/>
            <person name="Gearin G."/>
            <person name="Gellesch M."/>
            <person name="Goldberg J."/>
            <person name="Griggs A."/>
            <person name="Gujja S."/>
            <person name="Heiman D."/>
            <person name="Howarth C."/>
            <person name="Larson L."/>
            <person name="Lui A."/>
            <person name="MacDonald P.J.P."/>
            <person name="Mehta T."/>
            <person name="Montmayeur A."/>
            <person name="Murphy C."/>
            <person name="Neiman D."/>
            <person name="Pearson M."/>
            <person name="Priest M."/>
            <person name="Roberts A."/>
            <person name="Saif S."/>
            <person name="Shea T."/>
            <person name="Shenoy N."/>
            <person name="Sisk P."/>
            <person name="Stolte C."/>
            <person name="Sykes S."/>
            <person name="Yandava C."/>
            <person name="Wortman J."/>
            <person name="Nusbaum C."/>
            <person name="Birren B."/>
        </authorList>
    </citation>
    <scope>NUCLEOTIDE SEQUENCE</scope>
    <source>
        <strain evidence="9">ATCC 64411</strain>
    </source>
</reference>
<keyword evidence="5" id="KW-0378">Hydrolase</keyword>
<keyword evidence="4 7" id="KW-0732">Signal</keyword>
<reference evidence="11" key="2">
    <citation type="submission" date="2010-05" db="EMBL/GenBank/DDBJ databases">
        <title>The genome sequence of Magnaporthe poae strain ATCC 64411.</title>
        <authorList>
            <person name="Ma L.-J."/>
            <person name="Dead R."/>
            <person name="Young S."/>
            <person name="Zeng Q."/>
            <person name="Koehrsen M."/>
            <person name="Alvarado L."/>
            <person name="Berlin A."/>
            <person name="Chapman S.B."/>
            <person name="Chen Z."/>
            <person name="Freedman E."/>
            <person name="Gellesch M."/>
            <person name="Goldberg J."/>
            <person name="Griggs A."/>
            <person name="Gujja S."/>
            <person name="Heilman E.R."/>
            <person name="Heiman D."/>
            <person name="Hepburn T."/>
            <person name="Howarth C."/>
            <person name="Jen D."/>
            <person name="Larson L."/>
            <person name="Mehta T."/>
            <person name="Neiman D."/>
            <person name="Pearson M."/>
            <person name="Roberts A."/>
            <person name="Saif S."/>
            <person name="Shea T."/>
            <person name="Shenoy N."/>
            <person name="Sisk P."/>
            <person name="Stolte C."/>
            <person name="Sykes S."/>
            <person name="Walk T."/>
            <person name="White J."/>
            <person name="Yandava C."/>
            <person name="Haas B."/>
            <person name="Nusbaum C."/>
            <person name="Birren B."/>
        </authorList>
    </citation>
    <scope>NUCLEOTIDE SEQUENCE [LARGE SCALE GENOMIC DNA]</scope>
    <source>
        <strain evidence="11">ATCC 64411 / 73-15</strain>
    </source>
</reference>